<dbReference type="EMBL" id="CP137852">
    <property type="protein sequence ID" value="WPB85968.1"/>
    <property type="molecule type" value="Genomic_DNA"/>
</dbReference>
<dbReference type="PANTHER" id="PTHR21017:SF17">
    <property type="entry name" value="PROTEIN NIPSNAP"/>
    <property type="match status" value="1"/>
</dbReference>
<dbReference type="RefSeq" id="WP_318649945.1">
    <property type="nucleotide sequence ID" value="NZ_CP137852.1"/>
</dbReference>
<feature type="domain" description="NIPSNAP" evidence="2">
    <location>
        <begin position="3"/>
        <end position="102"/>
    </location>
</feature>
<protein>
    <submittedName>
        <fullName evidence="3">NIPSNAP family protein</fullName>
    </submittedName>
</protein>
<proteinExistence type="inferred from homology"/>
<name>A0ABZ0PJR3_9PROT</name>
<evidence type="ECO:0000313" key="3">
    <source>
        <dbReference type="EMBL" id="WPB85968.1"/>
    </source>
</evidence>
<evidence type="ECO:0000313" key="4">
    <source>
        <dbReference type="Proteomes" id="UP001305521"/>
    </source>
</evidence>
<dbReference type="SUPFAM" id="SSF54909">
    <property type="entry name" value="Dimeric alpha+beta barrel"/>
    <property type="match status" value="1"/>
</dbReference>
<keyword evidence="4" id="KW-1185">Reference proteome</keyword>
<comment type="similarity">
    <text evidence="1">Belongs to the NipSnap family.</text>
</comment>
<dbReference type="Proteomes" id="UP001305521">
    <property type="component" value="Chromosome"/>
</dbReference>
<gene>
    <name evidence="3" type="ORF">R9Z33_03665</name>
</gene>
<dbReference type="PANTHER" id="PTHR21017">
    <property type="entry name" value="NIPSNAP-RELATED"/>
    <property type="match status" value="1"/>
</dbReference>
<dbReference type="InterPro" id="IPR051557">
    <property type="entry name" value="NipSnap_domain"/>
</dbReference>
<evidence type="ECO:0000256" key="1">
    <source>
        <dbReference type="ARBA" id="ARBA00005291"/>
    </source>
</evidence>
<organism evidence="3 4">
    <name type="scientific">Sediminicoccus rosea</name>
    <dbReference type="NCBI Taxonomy" id="1225128"/>
    <lineage>
        <taxon>Bacteria</taxon>
        <taxon>Pseudomonadati</taxon>
        <taxon>Pseudomonadota</taxon>
        <taxon>Alphaproteobacteria</taxon>
        <taxon>Acetobacterales</taxon>
        <taxon>Roseomonadaceae</taxon>
        <taxon>Sediminicoccus</taxon>
    </lineage>
</organism>
<dbReference type="InterPro" id="IPR011008">
    <property type="entry name" value="Dimeric_a/b-barrel"/>
</dbReference>
<dbReference type="Gene3D" id="3.30.70.100">
    <property type="match status" value="1"/>
</dbReference>
<evidence type="ECO:0000259" key="2">
    <source>
        <dbReference type="Pfam" id="PF07978"/>
    </source>
</evidence>
<reference evidence="3 4" key="1">
    <citation type="submission" date="2023-11" db="EMBL/GenBank/DDBJ databases">
        <title>Arctic aerobic anoxygenic photoheterotroph Sediminicoccus rosea KRV36 adapts its photosynthesis to long days of polar summer.</title>
        <authorList>
            <person name="Tomasch J."/>
            <person name="Kopejtka K."/>
            <person name="Bily T."/>
            <person name="Gardiner A.T."/>
            <person name="Gardian Z."/>
            <person name="Shivaramu S."/>
            <person name="Koblizek M."/>
            <person name="Engelhardt F."/>
            <person name="Kaftan D."/>
        </authorList>
    </citation>
    <scope>NUCLEOTIDE SEQUENCE [LARGE SCALE GENOMIC DNA]</scope>
    <source>
        <strain evidence="3 4">R-30</strain>
    </source>
</reference>
<dbReference type="Pfam" id="PF07978">
    <property type="entry name" value="NIPSNAP"/>
    <property type="match status" value="1"/>
</dbReference>
<dbReference type="InterPro" id="IPR012577">
    <property type="entry name" value="NIPSNAP"/>
</dbReference>
<sequence>MIVEERDYRLKPGKLGLFVSTYEKHGLPLQVKYLGKFLGYFTTEIGELNHVVALWGYEGLDDRARRRAAMLADPQWQEYLGMVADYLDVQSTRILTPSSFSPIQ</sequence>
<accession>A0ABZ0PJR3</accession>